<dbReference type="GO" id="GO:0046872">
    <property type="term" value="F:metal ion binding"/>
    <property type="evidence" value="ECO:0007669"/>
    <property type="project" value="UniProtKB-KW"/>
</dbReference>
<dbReference type="Gene3D" id="3.60.130.30">
    <property type="match status" value="1"/>
</dbReference>
<evidence type="ECO:0000256" key="1">
    <source>
        <dbReference type="ARBA" id="ARBA00001954"/>
    </source>
</evidence>
<proteinExistence type="predicted"/>
<evidence type="ECO:0000256" key="3">
    <source>
        <dbReference type="ARBA" id="ARBA00022964"/>
    </source>
</evidence>
<sequence length="353" mass="39550">MTAAQDAAEGLQITREVSEYMRLKFVTDISHYGTTVTHPSHWPLKLRLDCDIAIRVLTQAYHNTVKINWDIEKYITKISPKNNGRNDTAEAAIGREFPPFSDGSETYDRPMSIIDSKGREISWYLPGAISSHREPSSTNWRVGKEFYMPRAAGHLKPGTVSLAPAWFEQAHDTDKDKLRISATLSSSGSPGENWVRAMRFHSAIVGGILSIINPQQFEGGMATLQAIARNPEIILNHERLAVISKIWSAPFHGISIISNRITPRHQDCNGVRRWMDLLVALGEYQKGSISLVGLGMNFSYQPGTVMAVPGRILTHAAECQGDRACIAYYMRDNINTRLQGEEAIFVKREVREQ</sequence>
<feature type="domain" description="2OGFeDO JBP1/TET oxygenase" evidence="6">
    <location>
        <begin position="193"/>
        <end position="331"/>
    </location>
</feature>
<dbReference type="InterPro" id="IPR024779">
    <property type="entry name" value="2OGFeDO_JBP1/TET_oxygenase_dom"/>
</dbReference>
<dbReference type="GO" id="GO:0051213">
    <property type="term" value="F:dioxygenase activity"/>
    <property type="evidence" value="ECO:0007669"/>
    <property type="project" value="UniProtKB-KW"/>
</dbReference>
<evidence type="ECO:0000256" key="4">
    <source>
        <dbReference type="ARBA" id="ARBA00023002"/>
    </source>
</evidence>
<dbReference type="InParanoid" id="A0A409YLU9"/>
<dbReference type="OrthoDB" id="3200752at2759"/>
<keyword evidence="2" id="KW-0479">Metal-binding</keyword>
<protein>
    <recommendedName>
        <fullName evidence="6">2OGFeDO JBP1/TET oxygenase domain-containing protein</fullName>
    </recommendedName>
</protein>
<keyword evidence="4" id="KW-0560">Oxidoreductase</keyword>
<keyword evidence="8" id="KW-1185">Reference proteome</keyword>
<dbReference type="Proteomes" id="UP000284706">
    <property type="component" value="Unassembled WGS sequence"/>
</dbReference>
<organism evidence="7 8">
    <name type="scientific">Gymnopilus dilepis</name>
    <dbReference type="NCBI Taxonomy" id="231916"/>
    <lineage>
        <taxon>Eukaryota</taxon>
        <taxon>Fungi</taxon>
        <taxon>Dikarya</taxon>
        <taxon>Basidiomycota</taxon>
        <taxon>Agaricomycotina</taxon>
        <taxon>Agaricomycetes</taxon>
        <taxon>Agaricomycetidae</taxon>
        <taxon>Agaricales</taxon>
        <taxon>Agaricineae</taxon>
        <taxon>Hymenogastraceae</taxon>
        <taxon>Gymnopilus</taxon>
    </lineage>
</organism>
<evidence type="ECO:0000256" key="5">
    <source>
        <dbReference type="ARBA" id="ARBA00023004"/>
    </source>
</evidence>
<evidence type="ECO:0000259" key="6">
    <source>
        <dbReference type="Pfam" id="PF12851"/>
    </source>
</evidence>
<evidence type="ECO:0000256" key="2">
    <source>
        <dbReference type="ARBA" id="ARBA00022723"/>
    </source>
</evidence>
<comment type="cofactor">
    <cofactor evidence="1">
        <name>Fe(2+)</name>
        <dbReference type="ChEBI" id="CHEBI:29033"/>
    </cofactor>
</comment>
<keyword evidence="5" id="KW-0408">Iron</keyword>
<dbReference type="STRING" id="231916.A0A409YLU9"/>
<evidence type="ECO:0000313" key="7">
    <source>
        <dbReference type="EMBL" id="PPR03995.1"/>
    </source>
</evidence>
<dbReference type="Pfam" id="PF12851">
    <property type="entry name" value="Tet_JBP"/>
    <property type="match status" value="1"/>
</dbReference>
<gene>
    <name evidence="7" type="ORF">CVT26_001039</name>
</gene>
<dbReference type="EMBL" id="NHYE01000681">
    <property type="protein sequence ID" value="PPR03995.1"/>
    <property type="molecule type" value="Genomic_DNA"/>
</dbReference>
<comment type="caution">
    <text evidence="7">The sequence shown here is derived from an EMBL/GenBank/DDBJ whole genome shotgun (WGS) entry which is preliminary data.</text>
</comment>
<name>A0A409YLU9_9AGAR</name>
<evidence type="ECO:0000313" key="8">
    <source>
        <dbReference type="Proteomes" id="UP000284706"/>
    </source>
</evidence>
<keyword evidence="3" id="KW-0223">Dioxygenase</keyword>
<dbReference type="AlphaFoldDB" id="A0A409YLU9"/>
<reference evidence="7 8" key="1">
    <citation type="journal article" date="2018" name="Evol. Lett.">
        <title>Horizontal gene cluster transfer increased hallucinogenic mushroom diversity.</title>
        <authorList>
            <person name="Reynolds H.T."/>
            <person name="Vijayakumar V."/>
            <person name="Gluck-Thaler E."/>
            <person name="Korotkin H.B."/>
            <person name="Matheny P.B."/>
            <person name="Slot J.C."/>
        </authorList>
    </citation>
    <scope>NUCLEOTIDE SEQUENCE [LARGE SCALE GENOMIC DNA]</scope>
    <source>
        <strain evidence="7 8">SRW20</strain>
    </source>
</reference>
<accession>A0A409YLU9</accession>